<protein>
    <submittedName>
        <fullName evidence="2">Uncharacterized protein</fullName>
    </submittedName>
</protein>
<dbReference type="EMBL" id="CP014859">
    <property type="protein sequence ID" value="AOS65378.1"/>
    <property type="molecule type" value="Genomic_DNA"/>
</dbReference>
<reference evidence="3" key="1">
    <citation type="submission" date="2016-03" db="EMBL/GenBank/DDBJ databases">
        <title>Complete genome sequence of the type strain Actinoalloteichus hymeniacidonis DSM 45092.</title>
        <authorList>
            <person name="Schaffert L."/>
            <person name="Albersmeier A."/>
            <person name="Winkler A."/>
            <person name="Kalinowski J."/>
            <person name="Zotchev S."/>
            <person name="Ruckert C."/>
        </authorList>
    </citation>
    <scope>NUCLEOTIDE SEQUENCE [LARGE SCALE GENOMIC DNA]</scope>
    <source>
        <strain evidence="3">HPA177(T) (DSM 45092(T))</strain>
    </source>
</reference>
<dbReference type="Proteomes" id="UP000095210">
    <property type="component" value="Chromosome"/>
</dbReference>
<sequence length="221" mass="23838">MTAADKALRHAVLARLTHLDQAANREDSDALLPLARAELQRLADGWRLLLTVHQPDGDGRCRACPSGWRRRRWPCNVWMLAHRHLIGDGEAPRNRRRAAGRFVFPWTRGSATVEAGSRSGRRRAGTAAGGPPAPGVTEVTGTVVPPLPVDETSFDGETPVADRPRPASKAPHAAAPVVRKPTGKVVRPAAPGDGPASDAGQRRTVVEQQAQFNRRTPPSRP</sequence>
<name>A0AAC9HTX4_9PSEU</name>
<keyword evidence="3" id="KW-1185">Reference proteome</keyword>
<feature type="compositionally biased region" description="Low complexity" evidence="1">
    <location>
        <begin position="125"/>
        <end position="144"/>
    </location>
</feature>
<feature type="compositionally biased region" description="Low complexity" evidence="1">
    <location>
        <begin position="188"/>
        <end position="199"/>
    </location>
</feature>
<dbReference type="AlphaFoldDB" id="A0AAC9HTX4"/>
<evidence type="ECO:0000313" key="3">
    <source>
        <dbReference type="Proteomes" id="UP000095210"/>
    </source>
</evidence>
<evidence type="ECO:0000256" key="1">
    <source>
        <dbReference type="SAM" id="MobiDB-lite"/>
    </source>
</evidence>
<organism evidence="2 3">
    <name type="scientific">Actinoalloteichus hymeniacidonis</name>
    <dbReference type="NCBI Taxonomy" id="340345"/>
    <lineage>
        <taxon>Bacteria</taxon>
        <taxon>Bacillati</taxon>
        <taxon>Actinomycetota</taxon>
        <taxon>Actinomycetes</taxon>
        <taxon>Pseudonocardiales</taxon>
        <taxon>Pseudonocardiaceae</taxon>
        <taxon>Actinoalloteichus</taxon>
    </lineage>
</organism>
<dbReference type="KEGG" id="ahm:TL08_22990"/>
<feature type="compositionally biased region" description="Polar residues" evidence="1">
    <location>
        <begin position="206"/>
        <end position="221"/>
    </location>
</feature>
<gene>
    <name evidence="2" type="ORF">TL08_22990</name>
</gene>
<accession>A0AAC9HTX4</accession>
<dbReference type="RefSeq" id="WP_069851930.1">
    <property type="nucleotide sequence ID" value="NZ_CP014859.1"/>
</dbReference>
<proteinExistence type="predicted"/>
<evidence type="ECO:0000313" key="2">
    <source>
        <dbReference type="EMBL" id="AOS65378.1"/>
    </source>
</evidence>
<feature type="region of interest" description="Disordered" evidence="1">
    <location>
        <begin position="113"/>
        <end position="221"/>
    </location>
</feature>